<dbReference type="InterPro" id="IPR036908">
    <property type="entry name" value="RlpA-like_sf"/>
</dbReference>
<feature type="domain" description="Expansin-like EG45" evidence="5">
    <location>
        <begin position="23"/>
        <end position="133"/>
    </location>
</feature>
<keyword evidence="7" id="KW-1185">Reference proteome</keyword>
<dbReference type="PROSITE" id="PS50842">
    <property type="entry name" value="EXPANSIN_EG45"/>
    <property type="match status" value="1"/>
</dbReference>
<evidence type="ECO:0000313" key="7">
    <source>
        <dbReference type="Proteomes" id="UP001162029"/>
    </source>
</evidence>
<dbReference type="InterPro" id="IPR051477">
    <property type="entry name" value="Expansin_CellWall"/>
</dbReference>
<evidence type="ECO:0000256" key="3">
    <source>
        <dbReference type="SAM" id="Phobius"/>
    </source>
</evidence>
<dbReference type="Proteomes" id="UP001162029">
    <property type="component" value="Unassembled WGS sequence"/>
</dbReference>
<feature type="transmembrane region" description="Helical" evidence="3">
    <location>
        <begin position="187"/>
        <end position="209"/>
    </location>
</feature>
<dbReference type="CDD" id="cd22271">
    <property type="entry name" value="DPBB_EXP_N-like"/>
    <property type="match status" value="1"/>
</dbReference>
<dbReference type="AlphaFoldDB" id="A0AAV0TVA0"/>
<feature type="compositionally biased region" description="Basic and acidic residues" evidence="2">
    <location>
        <begin position="164"/>
        <end position="173"/>
    </location>
</feature>
<dbReference type="Gene3D" id="2.40.40.10">
    <property type="entry name" value="RlpA-like domain"/>
    <property type="match status" value="1"/>
</dbReference>
<evidence type="ECO:0000256" key="1">
    <source>
        <dbReference type="ARBA" id="ARBA00022729"/>
    </source>
</evidence>
<sequence length="243" mass="26061">MMFRHFWLLATAVPVLADPAIDGYFTGDGTVSVVEKATADACNAGIIDNYVAVNSDQWNVALNCGKCVELVCTDDRCSKTSAPVTAYIVDQCTDCEDEGLDLPLELFKKVTGVDKPSAYTLDWKFVNCPTNGENSFDTLKSSNSTSYQAGTVEAPNESSSSVPIREENDKEVDTQQQGDASGTSAPLIALIGVLAAACVAALAVAAYFFMIKRKGNKKRDTFSTLSFDKFSSPAQTKATIVKM</sequence>
<dbReference type="EMBL" id="CANTFM010000691">
    <property type="protein sequence ID" value="CAI5728129.1"/>
    <property type="molecule type" value="Genomic_DNA"/>
</dbReference>
<dbReference type="PANTHER" id="PTHR31836:SF21">
    <property type="entry name" value="EXPANSIN-LIKE PROTEIN 7"/>
    <property type="match status" value="1"/>
</dbReference>
<keyword evidence="3" id="KW-1133">Transmembrane helix</keyword>
<gene>
    <name evidence="6" type="ORF">PDE001_LOCUS3957</name>
</gene>
<protein>
    <recommendedName>
        <fullName evidence="5">Expansin-like EG45 domain-containing protein</fullName>
    </recommendedName>
</protein>
<accession>A0AAV0TVA0</accession>
<evidence type="ECO:0000259" key="5">
    <source>
        <dbReference type="PROSITE" id="PS50842"/>
    </source>
</evidence>
<dbReference type="InterPro" id="IPR007112">
    <property type="entry name" value="Expansin/allergen_DPBB_dom"/>
</dbReference>
<dbReference type="SUPFAM" id="SSF50685">
    <property type="entry name" value="Barwin-like endoglucanases"/>
    <property type="match status" value="1"/>
</dbReference>
<comment type="caution">
    <text evidence="6">The sequence shown here is derived from an EMBL/GenBank/DDBJ whole genome shotgun (WGS) entry which is preliminary data.</text>
</comment>
<proteinExistence type="predicted"/>
<evidence type="ECO:0000256" key="2">
    <source>
        <dbReference type="SAM" id="MobiDB-lite"/>
    </source>
</evidence>
<reference evidence="6" key="1">
    <citation type="submission" date="2022-12" db="EMBL/GenBank/DDBJ databases">
        <authorList>
            <person name="Webb A."/>
        </authorList>
    </citation>
    <scope>NUCLEOTIDE SEQUENCE</scope>
    <source>
        <strain evidence="6">Pd1</strain>
    </source>
</reference>
<feature type="region of interest" description="Disordered" evidence="2">
    <location>
        <begin position="147"/>
        <end position="179"/>
    </location>
</feature>
<keyword evidence="3" id="KW-0812">Transmembrane</keyword>
<feature type="chain" id="PRO_5043437976" description="Expansin-like EG45 domain-containing protein" evidence="4">
    <location>
        <begin position="18"/>
        <end position="243"/>
    </location>
</feature>
<keyword evidence="1 4" id="KW-0732">Signal</keyword>
<keyword evidence="3" id="KW-0472">Membrane</keyword>
<dbReference type="PANTHER" id="PTHR31836">
    <property type="match status" value="1"/>
</dbReference>
<feature type="signal peptide" evidence="4">
    <location>
        <begin position="1"/>
        <end position="17"/>
    </location>
</feature>
<evidence type="ECO:0000256" key="4">
    <source>
        <dbReference type="SAM" id="SignalP"/>
    </source>
</evidence>
<name>A0AAV0TVA0_9STRA</name>
<organism evidence="6 7">
    <name type="scientific">Peronospora destructor</name>
    <dbReference type="NCBI Taxonomy" id="86335"/>
    <lineage>
        <taxon>Eukaryota</taxon>
        <taxon>Sar</taxon>
        <taxon>Stramenopiles</taxon>
        <taxon>Oomycota</taxon>
        <taxon>Peronosporomycetes</taxon>
        <taxon>Peronosporales</taxon>
        <taxon>Peronosporaceae</taxon>
        <taxon>Peronospora</taxon>
    </lineage>
</organism>
<evidence type="ECO:0000313" key="6">
    <source>
        <dbReference type="EMBL" id="CAI5728129.1"/>
    </source>
</evidence>